<dbReference type="Gramene" id="AUR62032741-RA">
    <property type="protein sequence ID" value="AUR62032741-RA:cds"/>
    <property type="gene ID" value="AUR62032741"/>
</dbReference>
<dbReference type="PANTHER" id="PTHR47074">
    <property type="entry name" value="BNAC02G40300D PROTEIN"/>
    <property type="match status" value="1"/>
</dbReference>
<reference evidence="3" key="1">
    <citation type="journal article" date="2017" name="Nature">
        <title>The genome of Chenopodium quinoa.</title>
        <authorList>
            <person name="Jarvis D.E."/>
            <person name="Ho Y.S."/>
            <person name="Lightfoot D.J."/>
            <person name="Schmoeckel S.M."/>
            <person name="Li B."/>
            <person name="Borm T.J.A."/>
            <person name="Ohyanagi H."/>
            <person name="Mineta K."/>
            <person name="Michell C.T."/>
            <person name="Saber N."/>
            <person name="Kharbatia N.M."/>
            <person name="Rupper R.R."/>
            <person name="Sharp A.R."/>
            <person name="Dally N."/>
            <person name="Boughton B.A."/>
            <person name="Woo Y.H."/>
            <person name="Gao G."/>
            <person name="Schijlen E.G.W.M."/>
            <person name="Guo X."/>
            <person name="Momin A.A."/>
            <person name="Negrao S."/>
            <person name="Al-Babili S."/>
            <person name="Gehring C."/>
            <person name="Roessner U."/>
            <person name="Jung C."/>
            <person name="Murphy K."/>
            <person name="Arold S.T."/>
            <person name="Gojobori T."/>
            <person name="van der Linden C.G."/>
            <person name="van Loo E.N."/>
            <person name="Jellen E.N."/>
            <person name="Maughan P.J."/>
            <person name="Tester M."/>
        </authorList>
    </citation>
    <scope>NUCLEOTIDE SEQUENCE [LARGE SCALE GENOMIC DNA]</scope>
    <source>
        <strain evidence="3">cv. PI 614886</strain>
    </source>
</reference>
<feature type="signal peptide" evidence="1">
    <location>
        <begin position="1"/>
        <end position="22"/>
    </location>
</feature>
<evidence type="ECO:0000259" key="2">
    <source>
        <dbReference type="Pfam" id="PF13456"/>
    </source>
</evidence>
<evidence type="ECO:0000313" key="3">
    <source>
        <dbReference type="EnsemblPlants" id="AUR62032741-RA:cds"/>
    </source>
</evidence>
<accession>A0A803MN90</accession>
<evidence type="ECO:0000256" key="1">
    <source>
        <dbReference type="SAM" id="SignalP"/>
    </source>
</evidence>
<dbReference type="EnsemblPlants" id="AUR62032741-RA">
    <property type="protein sequence ID" value="AUR62032741-RA:cds"/>
    <property type="gene ID" value="AUR62032741"/>
</dbReference>
<dbReference type="Pfam" id="PF13456">
    <property type="entry name" value="RVT_3"/>
    <property type="match status" value="1"/>
</dbReference>
<name>A0A803MN90_CHEQI</name>
<feature type="chain" id="PRO_5031366978" description="RNase H type-1 domain-containing protein" evidence="1">
    <location>
        <begin position="23"/>
        <end position="115"/>
    </location>
</feature>
<dbReference type="InterPro" id="IPR052929">
    <property type="entry name" value="RNase_H-like_EbsB-rel"/>
</dbReference>
<protein>
    <recommendedName>
        <fullName evidence="2">RNase H type-1 domain-containing protein</fullName>
    </recommendedName>
</protein>
<sequence length="115" mass="12529">MNQPGGTCFSLFLWGIWLRRNAWVFEKKNVLEIDLIKKVVNVVGCYKVNSDAAFFLDGYVGLGGVMRDHTGDVMATTNLKQKGNGNVDVAEALAARHAVSIALEAGLDTSWKLTA</sequence>
<dbReference type="GO" id="GO:0004523">
    <property type="term" value="F:RNA-DNA hybrid ribonuclease activity"/>
    <property type="evidence" value="ECO:0007669"/>
    <property type="project" value="InterPro"/>
</dbReference>
<dbReference type="InterPro" id="IPR002156">
    <property type="entry name" value="RNaseH_domain"/>
</dbReference>
<dbReference type="AlphaFoldDB" id="A0A803MN90"/>
<keyword evidence="1" id="KW-0732">Signal</keyword>
<feature type="domain" description="RNase H type-1" evidence="2">
    <location>
        <begin position="49"/>
        <end position="111"/>
    </location>
</feature>
<proteinExistence type="predicted"/>
<reference evidence="3" key="2">
    <citation type="submission" date="2021-03" db="UniProtKB">
        <authorList>
            <consortium name="EnsemblPlants"/>
        </authorList>
    </citation>
    <scope>IDENTIFICATION</scope>
</reference>
<dbReference type="Proteomes" id="UP000596660">
    <property type="component" value="Unplaced"/>
</dbReference>
<evidence type="ECO:0000313" key="4">
    <source>
        <dbReference type="Proteomes" id="UP000596660"/>
    </source>
</evidence>
<organism evidence="3 4">
    <name type="scientific">Chenopodium quinoa</name>
    <name type="common">Quinoa</name>
    <dbReference type="NCBI Taxonomy" id="63459"/>
    <lineage>
        <taxon>Eukaryota</taxon>
        <taxon>Viridiplantae</taxon>
        <taxon>Streptophyta</taxon>
        <taxon>Embryophyta</taxon>
        <taxon>Tracheophyta</taxon>
        <taxon>Spermatophyta</taxon>
        <taxon>Magnoliopsida</taxon>
        <taxon>eudicotyledons</taxon>
        <taxon>Gunneridae</taxon>
        <taxon>Pentapetalae</taxon>
        <taxon>Caryophyllales</taxon>
        <taxon>Chenopodiaceae</taxon>
        <taxon>Chenopodioideae</taxon>
        <taxon>Atripliceae</taxon>
        <taxon>Chenopodium</taxon>
    </lineage>
</organism>
<dbReference type="PANTHER" id="PTHR47074:SF21">
    <property type="entry name" value="RNASE H TYPE-1 DOMAIN-CONTAINING PROTEIN"/>
    <property type="match status" value="1"/>
</dbReference>
<keyword evidence="4" id="KW-1185">Reference proteome</keyword>
<dbReference type="GO" id="GO:0003676">
    <property type="term" value="F:nucleic acid binding"/>
    <property type="evidence" value="ECO:0007669"/>
    <property type="project" value="InterPro"/>
</dbReference>